<evidence type="ECO:0000256" key="1">
    <source>
        <dbReference type="SAM" id="MobiDB-lite"/>
    </source>
</evidence>
<feature type="domain" description="HTH cro/C1-type" evidence="2">
    <location>
        <begin position="124"/>
        <end position="178"/>
    </location>
</feature>
<feature type="region of interest" description="Disordered" evidence="1">
    <location>
        <begin position="93"/>
        <end position="113"/>
    </location>
</feature>
<keyword evidence="4" id="KW-1185">Reference proteome</keyword>
<organism evidence="3 4">
    <name type="scientific">Lentzea flava</name>
    <dbReference type="NCBI Taxonomy" id="103732"/>
    <lineage>
        <taxon>Bacteria</taxon>
        <taxon>Bacillati</taxon>
        <taxon>Actinomycetota</taxon>
        <taxon>Actinomycetes</taxon>
        <taxon>Pseudonocardiales</taxon>
        <taxon>Pseudonocardiaceae</taxon>
        <taxon>Lentzea</taxon>
    </lineage>
</organism>
<dbReference type="CDD" id="cd00093">
    <property type="entry name" value="HTH_XRE"/>
    <property type="match status" value="1"/>
</dbReference>
<proteinExistence type="predicted"/>
<dbReference type="Gene3D" id="1.10.260.40">
    <property type="entry name" value="lambda repressor-like DNA-binding domains"/>
    <property type="match status" value="1"/>
</dbReference>
<reference evidence="4" key="1">
    <citation type="journal article" date="2019" name="Int. J. Syst. Evol. Microbiol.">
        <title>The Global Catalogue of Microorganisms (GCM) 10K type strain sequencing project: providing services to taxonomists for standard genome sequencing and annotation.</title>
        <authorList>
            <consortium name="The Broad Institute Genomics Platform"/>
            <consortium name="The Broad Institute Genome Sequencing Center for Infectious Disease"/>
            <person name="Wu L."/>
            <person name="Ma J."/>
        </authorList>
    </citation>
    <scope>NUCLEOTIDE SEQUENCE [LARGE SCALE GENOMIC DNA]</scope>
    <source>
        <strain evidence="4">JCM 3296</strain>
    </source>
</reference>
<name>A0ABQ2UU43_9PSEU</name>
<dbReference type="Pfam" id="PF01381">
    <property type="entry name" value="HTH_3"/>
    <property type="match status" value="1"/>
</dbReference>
<dbReference type="SUPFAM" id="SSF47413">
    <property type="entry name" value="lambda repressor-like DNA-binding domains"/>
    <property type="match status" value="1"/>
</dbReference>
<evidence type="ECO:0000313" key="4">
    <source>
        <dbReference type="Proteomes" id="UP000649573"/>
    </source>
</evidence>
<dbReference type="EMBL" id="BMRE01000022">
    <property type="protein sequence ID" value="GGU50196.1"/>
    <property type="molecule type" value="Genomic_DNA"/>
</dbReference>
<dbReference type="SMART" id="SM00530">
    <property type="entry name" value="HTH_XRE"/>
    <property type="match status" value="1"/>
</dbReference>
<accession>A0ABQ2UU43</accession>
<dbReference type="InterPro" id="IPR010982">
    <property type="entry name" value="Lambda_DNA-bd_dom_sf"/>
</dbReference>
<comment type="caution">
    <text evidence="3">The sequence shown here is derived from an EMBL/GenBank/DDBJ whole genome shotgun (WGS) entry which is preliminary data.</text>
</comment>
<evidence type="ECO:0000259" key="2">
    <source>
        <dbReference type="SMART" id="SM00530"/>
    </source>
</evidence>
<dbReference type="InterPro" id="IPR001387">
    <property type="entry name" value="Cro/C1-type_HTH"/>
</dbReference>
<evidence type="ECO:0000313" key="3">
    <source>
        <dbReference type="EMBL" id="GGU50196.1"/>
    </source>
</evidence>
<gene>
    <name evidence="3" type="ORF">GCM10010178_48670</name>
</gene>
<sequence length="178" mass="19818">MCVPESIEIFPVVVLTRVFAARPSSVPEMRDFIRRCSGGVAWSESDNRELNKTIMEVLLAAAGPGGRVQVSCRTYPDRVEFDVLPSVTEFLHPSGRHPNELSSPSSEASDPVIGDEEPATFAEWITAVLRREGITREAAARQLGVSVKTVSRWAGGETEPRLRELRRVQDRFGHMPFR</sequence>
<dbReference type="Proteomes" id="UP000649573">
    <property type="component" value="Unassembled WGS sequence"/>
</dbReference>
<protein>
    <submittedName>
        <fullName evidence="3">XRE family transcriptional regulator</fullName>
    </submittedName>
</protein>